<evidence type="ECO:0000313" key="7">
    <source>
        <dbReference type="Proteomes" id="UP000032633"/>
    </source>
</evidence>
<dbReference type="Pfam" id="PF13458">
    <property type="entry name" value="Peripla_BP_6"/>
    <property type="match status" value="1"/>
</dbReference>
<evidence type="ECO:0000259" key="5">
    <source>
        <dbReference type="Pfam" id="PF13458"/>
    </source>
</evidence>
<dbReference type="HOGENOM" id="CLU_027128_6_2_9"/>
<dbReference type="PRINTS" id="PR00337">
    <property type="entry name" value="LEUILEVALBP"/>
</dbReference>
<feature type="domain" description="Leucine-binding protein" evidence="5">
    <location>
        <begin position="26"/>
        <end position="358"/>
    </location>
</feature>
<gene>
    <name evidence="6" type="ORF">VN24_05600</name>
</gene>
<proteinExistence type="inferred from homology"/>
<evidence type="ECO:0000256" key="4">
    <source>
        <dbReference type="ARBA" id="ARBA00022970"/>
    </source>
</evidence>
<organism evidence="6 7">
    <name type="scientific">Paenibacillus beijingensis</name>
    <dbReference type="NCBI Taxonomy" id="1126833"/>
    <lineage>
        <taxon>Bacteria</taxon>
        <taxon>Bacillati</taxon>
        <taxon>Bacillota</taxon>
        <taxon>Bacilli</taxon>
        <taxon>Bacillales</taxon>
        <taxon>Paenibacillaceae</taxon>
        <taxon>Paenibacillus</taxon>
    </lineage>
</organism>
<evidence type="ECO:0000256" key="2">
    <source>
        <dbReference type="ARBA" id="ARBA00022448"/>
    </source>
</evidence>
<dbReference type="Proteomes" id="UP000032633">
    <property type="component" value="Chromosome"/>
</dbReference>
<reference evidence="6 7" key="1">
    <citation type="journal article" date="2015" name="J. Biotechnol.">
        <title>Complete genome sequence of Paenibacillus beijingensis 7188(T) (=DSM 24997(T)), a novel rhizobacterium from jujube garden soil.</title>
        <authorList>
            <person name="Kwak Y."/>
            <person name="Shin J.H."/>
        </authorList>
    </citation>
    <scope>NUCLEOTIDE SEQUENCE [LARGE SCALE GENOMIC DNA]</scope>
    <source>
        <strain evidence="6 7">DSM 24997</strain>
    </source>
</reference>
<comment type="similarity">
    <text evidence="1">Belongs to the leucine-binding protein family.</text>
</comment>
<evidence type="ECO:0000256" key="1">
    <source>
        <dbReference type="ARBA" id="ARBA00010062"/>
    </source>
</evidence>
<dbReference type="PANTHER" id="PTHR30483">
    <property type="entry name" value="LEUCINE-SPECIFIC-BINDING PROTEIN"/>
    <property type="match status" value="1"/>
</dbReference>
<dbReference type="CDD" id="cd06349">
    <property type="entry name" value="PBP1_ABC_HAAT-like"/>
    <property type="match status" value="1"/>
</dbReference>
<protein>
    <recommendedName>
        <fullName evidence="5">Leucine-binding protein domain-containing protein</fullName>
    </recommendedName>
</protein>
<dbReference type="AlphaFoldDB" id="A0A0D5NQQ9"/>
<keyword evidence="7" id="KW-1185">Reference proteome</keyword>
<keyword evidence="3" id="KW-0732">Signal</keyword>
<sequence>MIAVLLVTACGKQSSGSGAGEDQVKEVSIGLVAPITGNRAQYGKSFSNAAQMAIDDYNAKNPNVKVKLVKADSKDDPKEGANIAQKFADDDAIRAVVGDFSSTTSMAGSPIYQRSGLVQLSPTASHPDFTKTGDFIFRNVDTQEIEGGFVADYAKELGYSKAAVIYIQNDWGLSAKDSFEKKFKENGGDIVSSLNFNPDTKDFNNILIKIREQNPDVIYLGSPYTESALIAKQSRTLGLNVPVIGTGILYSKEFIELGGTAVEGAHTSSYFFPEDPRPAVKTFADAYKQKFNDEPDMFAALAYDSVNMILAVIEQGATDRKGIRDGLAGLKDFAGVTGKTAFDENRNVNKELTKLEVKDGTFILYKKE</sequence>
<accession>A0A0D5NQQ9</accession>
<dbReference type="PATRIC" id="fig|1126833.4.peg.1212"/>
<dbReference type="GO" id="GO:0006865">
    <property type="term" value="P:amino acid transport"/>
    <property type="evidence" value="ECO:0007669"/>
    <property type="project" value="UniProtKB-KW"/>
</dbReference>
<evidence type="ECO:0000256" key="3">
    <source>
        <dbReference type="ARBA" id="ARBA00022729"/>
    </source>
</evidence>
<evidence type="ECO:0000313" key="6">
    <source>
        <dbReference type="EMBL" id="AJY77530.1"/>
    </source>
</evidence>
<dbReference type="STRING" id="1126833.VN24_05600"/>
<dbReference type="InterPro" id="IPR051010">
    <property type="entry name" value="BCAA_transport"/>
</dbReference>
<keyword evidence="4" id="KW-0029">Amino-acid transport</keyword>
<dbReference type="PANTHER" id="PTHR30483:SF6">
    <property type="entry name" value="PERIPLASMIC BINDING PROTEIN OF ABC TRANSPORTER FOR NATURAL AMINO ACIDS"/>
    <property type="match status" value="1"/>
</dbReference>
<reference evidence="7" key="2">
    <citation type="submission" date="2015-03" db="EMBL/GenBank/DDBJ databases">
        <title>Genome sequence of Paenibacillus beijingensis strain DSM 24997T.</title>
        <authorList>
            <person name="Kwak Y."/>
            <person name="Shin J.-H."/>
        </authorList>
    </citation>
    <scope>NUCLEOTIDE SEQUENCE [LARGE SCALE GENOMIC DNA]</scope>
    <source>
        <strain evidence="7">DSM 24997</strain>
    </source>
</reference>
<dbReference type="InterPro" id="IPR000709">
    <property type="entry name" value="Leu_Ile_Val-bd"/>
</dbReference>
<keyword evidence="2" id="KW-0813">Transport</keyword>
<dbReference type="SUPFAM" id="SSF53822">
    <property type="entry name" value="Periplasmic binding protein-like I"/>
    <property type="match status" value="1"/>
</dbReference>
<dbReference type="Gene3D" id="3.40.50.2300">
    <property type="match status" value="2"/>
</dbReference>
<dbReference type="InterPro" id="IPR028082">
    <property type="entry name" value="Peripla_BP_I"/>
</dbReference>
<dbReference type="EMBL" id="CP011058">
    <property type="protein sequence ID" value="AJY77530.1"/>
    <property type="molecule type" value="Genomic_DNA"/>
</dbReference>
<name>A0A0D5NQQ9_9BACL</name>
<dbReference type="InterPro" id="IPR028081">
    <property type="entry name" value="Leu-bd"/>
</dbReference>
<dbReference type="KEGG" id="pbj:VN24_05600"/>